<dbReference type="SUPFAM" id="SSF55144">
    <property type="entry name" value="LigT-like"/>
    <property type="match status" value="1"/>
</dbReference>
<gene>
    <name evidence="8" type="primary">USB1</name>
    <name evidence="10" type="ORF">CCH79_00010107</name>
</gene>
<evidence type="ECO:0000256" key="1">
    <source>
        <dbReference type="ARBA" id="ARBA00022722"/>
    </source>
</evidence>
<comment type="caution">
    <text evidence="10">The sequence shown here is derived from an EMBL/GenBank/DDBJ whole genome shotgun (WGS) entry which is preliminary data.</text>
</comment>
<keyword evidence="3" id="KW-0456">Lyase</keyword>
<evidence type="ECO:0000256" key="2">
    <source>
        <dbReference type="ARBA" id="ARBA00022801"/>
    </source>
</evidence>
<dbReference type="HAMAP" id="MF_03040">
    <property type="entry name" value="USB1"/>
    <property type="match status" value="1"/>
</dbReference>
<evidence type="ECO:0000256" key="3">
    <source>
        <dbReference type="ARBA" id="ARBA00023239"/>
    </source>
</evidence>
<feature type="active site" description="Proton donor/acceptor" evidence="8">
    <location>
        <position position="131"/>
    </location>
</feature>
<evidence type="ECO:0000256" key="5">
    <source>
        <dbReference type="ARBA" id="ARBA00029300"/>
    </source>
</evidence>
<dbReference type="AlphaFoldDB" id="A0A315VNU3"/>
<evidence type="ECO:0000256" key="7">
    <source>
        <dbReference type="ARBA" id="ARBA00046102"/>
    </source>
</evidence>
<comment type="subcellular location">
    <subcellularLocation>
        <location evidence="8">Nucleus</location>
    </subcellularLocation>
</comment>
<sequence>MLVGYSSSSEEDGEPGSEAMCRNRRRSVEEDEGTRDLPAKKARTEELDPKTRLPLPGCLLSMFPDDDDEALIEDSSLHGGRIRSFKHERGNWATYVYLPYPPEEEFEELLEELLSALGVHGLILTQQEEFHLSLSQTVVLRHHWIQPFTQSLQSGLSQCRRFACSAATLKVYCNAERTRTFLGMEVSTGHAQLLDLVRVVDKTMTEFQLDTFYKEPSFHVSLAWCVGDQTEKMKELLQELQILVDNREEGQFLLRLDCVEVRCRTGNKTFRFSLKTSEGFMAQYNHHHGEKSTDLMYSTVVRFVSMFTCSLPGNSLSVTGCFCCPAHRLHCTALRRLTVPSPSPYVTSGSTSGNLSEYRKASGVGMPLPYRQWTATPGAVRLDTSGSVSLRISQPSAKPMSECEHAEGFGHAGPWWPQTDESFDACVCWLRKYRVYMFPMLWAMSSTGRPAFSAISSIIFVLGLVQLRGLSPRRLSLTHTALAGVQILQGIRLSEPRDLNFHTWWSVGDVVDHAGFIQLRFQLVPQIPRDCNKQHAESPHKLTKESAENMIFYTRI</sequence>
<proteinExistence type="inferred from homology"/>
<dbReference type="InterPro" id="IPR009097">
    <property type="entry name" value="Cyclic_Pdiesterase"/>
</dbReference>
<evidence type="ECO:0000313" key="10">
    <source>
        <dbReference type="EMBL" id="PWA24895.1"/>
    </source>
</evidence>
<dbReference type="GO" id="GO:0005634">
    <property type="term" value="C:nucleus"/>
    <property type="evidence" value="ECO:0007669"/>
    <property type="project" value="UniProtKB-SubCell"/>
</dbReference>
<dbReference type="Pfam" id="PF09749">
    <property type="entry name" value="HVSL"/>
    <property type="match status" value="1"/>
</dbReference>
<evidence type="ECO:0000313" key="11">
    <source>
        <dbReference type="Proteomes" id="UP000250572"/>
    </source>
</evidence>
<dbReference type="FunFam" id="3.90.1140.10:FF:000002">
    <property type="entry name" value="U6 snRNA phosphodiesterase"/>
    <property type="match status" value="1"/>
</dbReference>
<keyword evidence="4 8" id="KW-0539">Nucleus</keyword>
<dbReference type="Gene3D" id="3.90.1140.10">
    <property type="entry name" value="Cyclic phosphodiesterase"/>
    <property type="match status" value="1"/>
</dbReference>
<dbReference type="GO" id="GO:0034477">
    <property type="term" value="P:U6 snRNA 3'-end processing"/>
    <property type="evidence" value="ECO:0007669"/>
    <property type="project" value="UniProtKB-UniRule"/>
</dbReference>
<protein>
    <recommendedName>
        <fullName evidence="8">U6 snRNA phosphodiesterase</fullName>
        <ecNumber evidence="8">3.1.4.-</ecNumber>
    </recommendedName>
</protein>
<feature type="active site" description="Proton donor/acceptor" evidence="8">
    <location>
        <position position="219"/>
    </location>
</feature>
<dbReference type="PANTHER" id="PTHR13522">
    <property type="entry name" value="U6 SNRNA PHOSPHODIESTERASE 1"/>
    <property type="match status" value="1"/>
</dbReference>
<accession>A0A315VNU3</accession>
<comment type="similarity">
    <text evidence="8">Belongs to the 2H phosphoesterase superfamily. USB1 family.</text>
</comment>
<name>A0A315VNU3_GAMAF</name>
<dbReference type="EMBL" id="NHOQ01001396">
    <property type="protein sequence ID" value="PWA24895.1"/>
    <property type="molecule type" value="Genomic_DNA"/>
</dbReference>
<evidence type="ECO:0000256" key="9">
    <source>
        <dbReference type="SAM" id="MobiDB-lite"/>
    </source>
</evidence>
<comment type="catalytic activity">
    <reaction evidence="5">
        <text>a 3'-end uridylyl-uridine-RNA = a 3'-end 2',3'-cyclophospho-uridine-RNA + uridine</text>
        <dbReference type="Rhea" id="RHEA:46052"/>
        <dbReference type="Rhea" id="RHEA-COMP:17384"/>
        <dbReference type="Rhea" id="RHEA-COMP:17385"/>
        <dbReference type="ChEBI" id="CHEBI:16704"/>
        <dbReference type="ChEBI" id="CHEBI:85643"/>
        <dbReference type="ChEBI" id="CHEBI:85644"/>
    </reaction>
    <physiologicalReaction direction="left-to-right" evidence="5">
        <dbReference type="Rhea" id="RHEA:46053"/>
    </physiologicalReaction>
</comment>
<dbReference type="GO" id="GO:1990838">
    <property type="term" value="F:poly(U)-specific exoribonuclease activity, producing 3' uridine cyclic phosphate ends"/>
    <property type="evidence" value="ECO:0007669"/>
    <property type="project" value="UniProtKB-UniRule"/>
</dbReference>
<dbReference type="Proteomes" id="UP000250572">
    <property type="component" value="Unassembled WGS sequence"/>
</dbReference>
<comment type="function">
    <text evidence="8">Phosphodiesterase responsible for the U6 snRNA 3' end processing. Acts as an exoribonuclease (RNase) responsible for trimming the poly(U) tract of the last nucleotides in the pre-U6 snRNA molecule, leading to the formation of mature U6 snRNA.</text>
</comment>
<organism evidence="10 11">
    <name type="scientific">Gambusia affinis</name>
    <name type="common">Western mosquitofish</name>
    <name type="synonym">Heterandria affinis</name>
    <dbReference type="NCBI Taxonomy" id="33528"/>
    <lineage>
        <taxon>Eukaryota</taxon>
        <taxon>Metazoa</taxon>
        <taxon>Chordata</taxon>
        <taxon>Craniata</taxon>
        <taxon>Vertebrata</taxon>
        <taxon>Euteleostomi</taxon>
        <taxon>Actinopterygii</taxon>
        <taxon>Neopterygii</taxon>
        <taxon>Teleostei</taxon>
        <taxon>Neoteleostei</taxon>
        <taxon>Acanthomorphata</taxon>
        <taxon>Ovalentaria</taxon>
        <taxon>Atherinomorphae</taxon>
        <taxon>Cyprinodontiformes</taxon>
        <taxon>Poeciliidae</taxon>
        <taxon>Poeciliinae</taxon>
        <taxon>Gambusia</taxon>
    </lineage>
</organism>
<feature type="region of interest" description="Disordered" evidence="9">
    <location>
        <begin position="1"/>
        <end position="48"/>
    </location>
</feature>
<keyword evidence="1 8" id="KW-0540">Nuclease</keyword>
<evidence type="ECO:0000256" key="4">
    <source>
        <dbReference type="ARBA" id="ARBA00023242"/>
    </source>
</evidence>
<keyword evidence="11" id="KW-1185">Reference proteome</keyword>
<dbReference type="EC" id="3.1.4.-" evidence="8"/>
<dbReference type="STRING" id="33528.ENSGAFP00000032500"/>
<comment type="function">
    <text evidence="7">3'-5' RNA exonuclease that trims the 3' end of oligo(U) and oligo(A) tracts of the pre-U6 small nuclear RNA (snRNA) molecule, leading to the formation of a mature U6 snRNA 3' end-terminated with a 2',3'-cyclic phosphate. Participates in the U6 snRNA 3' end processing that prevents U6 snRNA degradation. In addition also removes uridines from the 3' end of U6atac snRNA and possibly the vault RNA VTRNA1-1.</text>
</comment>
<evidence type="ECO:0000256" key="8">
    <source>
        <dbReference type="HAMAP-Rule" id="MF_03040"/>
    </source>
</evidence>
<feature type="compositionally biased region" description="Basic and acidic residues" evidence="9">
    <location>
        <begin position="34"/>
        <end position="48"/>
    </location>
</feature>
<evidence type="ECO:0000256" key="6">
    <source>
        <dbReference type="ARBA" id="ARBA00029305"/>
    </source>
</evidence>
<dbReference type="GO" id="GO:0016829">
    <property type="term" value="F:lyase activity"/>
    <property type="evidence" value="ECO:0007669"/>
    <property type="project" value="UniProtKB-KW"/>
</dbReference>
<dbReference type="InterPro" id="IPR027521">
    <property type="entry name" value="Usb1"/>
</dbReference>
<reference evidence="10 11" key="1">
    <citation type="journal article" date="2018" name="G3 (Bethesda)">
        <title>A High-Quality Reference Genome for the Invasive Mosquitofish Gambusia affinis Using a Chicago Library.</title>
        <authorList>
            <person name="Hoffberg S.L."/>
            <person name="Troendle N.J."/>
            <person name="Glenn T.C."/>
            <person name="Mahmud O."/>
            <person name="Louha S."/>
            <person name="Chalopin D."/>
            <person name="Bennetzen J.L."/>
            <person name="Mauricio R."/>
        </authorList>
    </citation>
    <scope>NUCLEOTIDE SEQUENCE [LARGE SCALE GENOMIC DNA]</scope>
    <source>
        <strain evidence="10">NE01/NJP1002.9</strain>
        <tissue evidence="10">Muscle</tissue>
    </source>
</reference>
<keyword evidence="2 8" id="KW-0378">Hydrolase</keyword>
<comment type="catalytic activity">
    <reaction evidence="6">
        <text>a 3'-end uridylyl-adenosine-RNA = a 3'-end 2',3'-cyclophospho-uridine-RNA + adenosine</text>
        <dbReference type="Rhea" id="RHEA:67896"/>
        <dbReference type="Rhea" id="RHEA-COMP:17385"/>
        <dbReference type="Rhea" id="RHEA-COMP:17386"/>
        <dbReference type="ChEBI" id="CHEBI:16335"/>
        <dbReference type="ChEBI" id="CHEBI:85644"/>
        <dbReference type="ChEBI" id="CHEBI:176518"/>
    </reaction>
    <physiologicalReaction direction="left-to-right" evidence="6">
        <dbReference type="Rhea" id="RHEA:67897"/>
    </physiologicalReaction>
</comment>
<dbReference type="PANTHER" id="PTHR13522:SF3">
    <property type="entry name" value="U6 SNRNA PHOSPHODIESTERASE 1"/>
    <property type="match status" value="1"/>
</dbReference>